<dbReference type="SMART" id="SM00345">
    <property type="entry name" value="HTH_GNTR"/>
    <property type="match status" value="1"/>
</dbReference>
<dbReference type="InterPro" id="IPR000524">
    <property type="entry name" value="Tscrpt_reg_HTH_GntR"/>
</dbReference>
<dbReference type="EMBL" id="CP032382">
    <property type="protein sequence ID" value="AYB29561.1"/>
    <property type="molecule type" value="Genomic_DNA"/>
</dbReference>
<dbReference type="SUPFAM" id="SSF53383">
    <property type="entry name" value="PLP-dependent transferases"/>
    <property type="match status" value="1"/>
</dbReference>
<evidence type="ECO:0000256" key="1">
    <source>
        <dbReference type="ARBA" id="ARBA00005384"/>
    </source>
</evidence>
<dbReference type="KEGG" id="chk:D4L85_02710"/>
<comment type="similarity">
    <text evidence="1">In the C-terminal section; belongs to the class-I pyridoxal-phosphate-dependent aminotransferase family.</text>
</comment>
<keyword evidence="5" id="KW-0804">Transcription</keyword>
<keyword evidence="7" id="KW-0808">Transferase</keyword>
<dbReference type="CDD" id="cd07377">
    <property type="entry name" value="WHTH_GntR"/>
    <property type="match status" value="1"/>
</dbReference>
<reference evidence="8" key="1">
    <citation type="submission" date="2018-09" db="EMBL/GenBank/DDBJ databases">
        <title>Chryseolinea sp. KIS68-18 isolated from soil.</title>
        <authorList>
            <person name="Weon H.-Y."/>
            <person name="Kwon S.-W."/>
            <person name="Lee S.A."/>
        </authorList>
    </citation>
    <scope>NUCLEOTIDE SEQUENCE [LARGE SCALE GENOMIC DNA]</scope>
    <source>
        <strain evidence="8">KIS68-18</strain>
    </source>
</reference>
<organism evidence="7 8">
    <name type="scientific">Chryseolinea soli</name>
    <dbReference type="NCBI Taxonomy" id="2321403"/>
    <lineage>
        <taxon>Bacteria</taxon>
        <taxon>Pseudomonadati</taxon>
        <taxon>Bacteroidota</taxon>
        <taxon>Cytophagia</taxon>
        <taxon>Cytophagales</taxon>
        <taxon>Fulvivirgaceae</taxon>
        <taxon>Chryseolinea</taxon>
    </lineage>
</organism>
<dbReference type="Proteomes" id="UP000266183">
    <property type="component" value="Chromosome"/>
</dbReference>
<dbReference type="InterPro" id="IPR051446">
    <property type="entry name" value="HTH_trans_reg/aminotransferase"/>
</dbReference>
<dbReference type="Pfam" id="PF00392">
    <property type="entry name" value="GntR"/>
    <property type="match status" value="1"/>
</dbReference>
<dbReference type="CDD" id="cd00609">
    <property type="entry name" value="AAT_like"/>
    <property type="match status" value="1"/>
</dbReference>
<evidence type="ECO:0000256" key="2">
    <source>
        <dbReference type="ARBA" id="ARBA00022898"/>
    </source>
</evidence>
<evidence type="ECO:0000256" key="5">
    <source>
        <dbReference type="ARBA" id="ARBA00023163"/>
    </source>
</evidence>
<dbReference type="GO" id="GO:0030170">
    <property type="term" value="F:pyridoxal phosphate binding"/>
    <property type="evidence" value="ECO:0007669"/>
    <property type="project" value="InterPro"/>
</dbReference>
<keyword evidence="4" id="KW-0238">DNA-binding</keyword>
<keyword evidence="3" id="KW-0805">Transcription regulation</keyword>
<dbReference type="Pfam" id="PF00155">
    <property type="entry name" value="Aminotran_1_2"/>
    <property type="match status" value="1"/>
</dbReference>
<evidence type="ECO:0000256" key="4">
    <source>
        <dbReference type="ARBA" id="ARBA00023125"/>
    </source>
</evidence>
<dbReference type="GO" id="GO:0003700">
    <property type="term" value="F:DNA-binding transcription factor activity"/>
    <property type="evidence" value="ECO:0007669"/>
    <property type="project" value="InterPro"/>
</dbReference>
<dbReference type="GO" id="GO:0003677">
    <property type="term" value="F:DNA binding"/>
    <property type="evidence" value="ECO:0007669"/>
    <property type="project" value="UniProtKB-KW"/>
</dbReference>
<dbReference type="Gene3D" id="1.10.10.10">
    <property type="entry name" value="Winged helix-like DNA-binding domain superfamily/Winged helix DNA-binding domain"/>
    <property type="match status" value="1"/>
</dbReference>
<dbReference type="InterPro" id="IPR036390">
    <property type="entry name" value="WH_DNA-bd_sf"/>
</dbReference>
<accession>A0A385SGG9</accession>
<dbReference type="InterPro" id="IPR036388">
    <property type="entry name" value="WH-like_DNA-bd_sf"/>
</dbReference>
<evidence type="ECO:0000313" key="7">
    <source>
        <dbReference type="EMBL" id="AYB29561.1"/>
    </source>
</evidence>
<dbReference type="OrthoDB" id="594134at2"/>
<evidence type="ECO:0000313" key="8">
    <source>
        <dbReference type="Proteomes" id="UP000266183"/>
    </source>
</evidence>
<dbReference type="RefSeq" id="WP_119752876.1">
    <property type="nucleotide sequence ID" value="NZ_CP032382.1"/>
</dbReference>
<feature type="domain" description="HTH gntR-type" evidence="6">
    <location>
        <begin position="16"/>
        <end position="84"/>
    </location>
</feature>
<keyword evidence="7" id="KW-0032">Aminotransferase</keyword>
<dbReference type="PANTHER" id="PTHR46577">
    <property type="entry name" value="HTH-TYPE TRANSCRIPTIONAL REGULATORY PROTEIN GABR"/>
    <property type="match status" value="1"/>
</dbReference>
<evidence type="ECO:0000259" key="6">
    <source>
        <dbReference type="PROSITE" id="PS50949"/>
    </source>
</evidence>
<dbReference type="PANTHER" id="PTHR46577:SF2">
    <property type="entry name" value="TRANSCRIPTIONAL REGULATORY PROTEIN"/>
    <property type="match status" value="1"/>
</dbReference>
<evidence type="ECO:0000256" key="3">
    <source>
        <dbReference type="ARBA" id="ARBA00023015"/>
    </source>
</evidence>
<dbReference type="SUPFAM" id="SSF46785">
    <property type="entry name" value="Winged helix' DNA-binding domain"/>
    <property type="match status" value="1"/>
</dbReference>
<dbReference type="InterPro" id="IPR004839">
    <property type="entry name" value="Aminotransferase_I/II_large"/>
</dbReference>
<keyword evidence="2" id="KW-0663">Pyridoxal phosphate</keyword>
<dbReference type="AlphaFoldDB" id="A0A385SGG9"/>
<dbReference type="GO" id="GO:0008483">
    <property type="term" value="F:transaminase activity"/>
    <property type="evidence" value="ECO:0007669"/>
    <property type="project" value="UniProtKB-KW"/>
</dbReference>
<dbReference type="InterPro" id="IPR015421">
    <property type="entry name" value="PyrdxlP-dep_Trfase_major"/>
</dbReference>
<name>A0A385SGG9_9BACT</name>
<dbReference type="Gene3D" id="3.40.640.10">
    <property type="entry name" value="Type I PLP-dependent aspartate aminotransferase-like (Major domain)"/>
    <property type="match status" value="1"/>
</dbReference>
<dbReference type="InterPro" id="IPR015424">
    <property type="entry name" value="PyrdxlP-dep_Trfase"/>
</dbReference>
<protein>
    <submittedName>
        <fullName evidence="7">PLP-dependent aminotransferase family protein</fullName>
    </submittedName>
</protein>
<proteinExistence type="inferred from homology"/>
<gene>
    <name evidence="7" type="ORF">D4L85_02710</name>
</gene>
<keyword evidence="8" id="KW-1185">Reference proteome</keyword>
<dbReference type="PROSITE" id="PS50949">
    <property type="entry name" value="HTH_GNTR"/>
    <property type="match status" value="1"/>
</dbReference>
<sequence>MHVLRDLIHLDRKADAPVYLQITNAIIHHIRRGTLRRGLKLPGSREMAAVIGIHRKTMLAAYDELMAQGWIEMLPRKGTFVVRDLPDIKPKKIKPGEEIGQYPGKTFFHIDEKKIIPFPAGQFRDPNLLAINDGFPDTRLAPTDLFLREFRTLARSRGFRKYYQYGSPKGPDYLRETLAPFLSDTRGLPITANNVMITKGAQMGIYLTAQLLIKPGDAVIVGEPSYFAATLTFRQAGATIQRVPVDDQGIDVDAIEALCKKKKIKLIYVIPHHHHPTTVTLTPERRIRLLDLAARYRFAIIEDDYDYDFHYASNPILPMASLDQHGNVIYIGTLSKTLAPSVRVGFIVAPENFIDAVAHLRRSMDWQGDSMMEAAIAALYQNGVMGRHIKKVVKLYHERRDHFAALLKDQLHDHITFRLPDGGMSIWTTFHDVELKKVSADAAKKGLLIGDGALYNTHTKNYNALRLGFASLQLREQDRAVEILREVVRSQKPVARIQ</sequence>